<evidence type="ECO:0000313" key="1">
    <source>
        <dbReference type="EMBL" id="GBN49750.1"/>
    </source>
</evidence>
<proteinExistence type="predicted"/>
<keyword evidence="2" id="KW-1185">Reference proteome</keyword>
<name>A0A4Y2PGZ3_ARAVE</name>
<dbReference type="EMBL" id="BGPR01011128">
    <property type="protein sequence ID" value="GBN49750.1"/>
    <property type="molecule type" value="Genomic_DNA"/>
</dbReference>
<protein>
    <recommendedName>
        <fullName evidence="3">DUF5641 domain-containing protein</fullName>
    </recommendedName>
</protein>
<sequence>MVKRIIRIVLGQTSLNFEELNTILRDCESVFNGRPLTYVSDYTSDLEPLTPSLFLQEVREVGIPDLDLLDNKFLNKRFAYRQRLQQDLRKRFRYEYLGQLRQSERKIRKVIEVFTSRDGNIKLVKLKSKSREILRPTLRLYPLEVSEHEKELFQKCEPPVKTFTCDDSSAAERDSLHKAEPDEPTSRYGRSLKRVPSLRCSQICPEKDRYDLVGLFHFLMRLLELWEYLLWDCLLLTCNEEGEWSSFRFWTHGIISNGSNSGVSIAVDVSEKMYC</sequence>
<organism evidence="1 2">
    <name type="scientific">Araneus ventricosus</name>
    <name type="common">Orbweaver spider</name>
    <name type="synonym">Epeira ventricosa</name>
    <dbReference type="NCBI Taxonomy" id="182803"/>
    <lineage>
        <taxon>Eukaryota</taxon>
        <taxon>Metazoa</taxon>
        <taxon>Ecdysozoa</taxon>
        <taxon>Arthropoda</taxon>
        <taxon>Chelicerata</taxon>
        <taxon>Arachnida</taxon>
        <taxon>Araneae</taxon>
        <taxon>Araneomorphae</taxon>
        <taxon>Entelegynae</taxon>
        <taxon>Araneoidea</taxon>
        <taxon>Araneidae</taxon>
        <taxon>Araneus</taxon>
    </lineage>
</organism>
<dbReference type="AlphaFoldDB" id="A0A4Y2PGZ3"/>
<dbReference type="Proteomes" id="UP000499080">
    <property type="component" value="Unassembled WGS sequence"/>
</dbReference>
<comment type="caution">
    <text evidence="1">The sequence shown here is derived from an EMBL/GenBank/DDBJ whole genome shotgun (WGS) entry which is preliminary data.</text>
</comment>
<gene>
    <name evidence="1" type="ORF">AVEN_11332_1</name>
</gene>
<evidence type="ECO:0000313" key="2">
    <source>
        <dbReference type="Proteomes" id="UP000499080"/>
    </source>
</evidence>
<dbReference type="PANTHER" id="PTHR47331">
    <property type="entry name" value="PHD-TYPE DOMAIN-CONTAINING PROTEIN"/>
    <property type="match status" value="1"/>
</dbReference>
<reference evidence="1 2" key="1">
    <citation type="journal article" date="2019" name="Sci. Rep.">
        <title>Orb-weaving spider Araneus ventricosus genome elucidates the spidroin gene catalogue.</title>
        <authorList>
            <person name="Kono N."/>
            <person name="Nakamura H."/>
            <person name="Ohtoshi R."/>
            <person name="Moran D.A.P."/>
            <person name="Shinohara A."/>
            <person name="Yoshida Y."/>
            <person name="Fujiwara M."/>
            <person name="Mori M."/>
            <person name="Tomita M."/>
            <person name="Arakawa K."/>
        </authorList>
    </citation>
    <scope>NUCLEOTIDE SEQUENCE [LARGE SCALE GENOMIC DNA]</scope>
</reference>
<dbReference type="OrthoDB" id="6436107at2759"/>
<accession>A0A4Y2PGZ3</accession>
<evidence type="ECO:0008006" key="3">
    <source>
        <dbReference type="Google" id="ProtNLM"/>
    </source>
</evidence>